<dbReference type="PANTHER" id="PTHR43918:SF4">
    <property type="entry name" value="CARBOXYLIC ESTER HYDROLASE"/>
    <property type="match status" value="1"/>
</dbReference>
<keyword evidence="6" id="KW-1185">Reference proteome</keyword>
<proteinExistence type="inferred from homology"/>
<feature type="chain" id="PRO_5024895638" evidence="3">
    <location>
        <begin position="19"/>
        <end position="519"/>
    </location>
</feature>
<evidence type="ECO:0000256" key="3">
    <source>
        <dbReference type="SAM" id="SignalP"/>
    </source>
</evidence>
<dbReference type="PANTHER" id="PTHR43918">
    <property type="entry name" value="ACETYLCHOLINESTERASE"/>
    <property type="match status" value="1"/>
</dbReference>
<dbReference type="InterPro" id="IPR029058">
    <property type="entry name" value="AB_hydrolase_fold"/>
</dbReference>
<accession>A0A5N7AYT1</accession>
<dbReference type="InterPro" id="IPR019819">
    <property type="entry name" value="Carboxylesterase_B_CS"/>
</dbReference>
<evidence type="ECO:0000256" key="2">
    <source>
        <dbReference type="ARBA" id="ARBA00022801"/>
    </source>
</evidence>
<sequence>MANLSRCLLVLLVGFSHSYPTTTLPTYPRATIASGEIIGTTTQLSSVPTAVANKFLGIPFAKSPPQRFSLPEDVRPWTSPLMATEFKPSCIQQFTFEFLRNIENNPPLPESEDCLYLNVFVPASPPPPGGRPVMFWIYGGAFQFGSARLDMYDGSALAVNGDVVVVTANYRMNVFGFPTSPVIPLEQRNVGLYDQRKALAWASQNIHAFGGNPAEVTIFGESVGGHSVKQLVANPPKPLPFNAAILQSQSKGIPGTDVDSWPVLAEELGCNSTSGDISQLDCIRAASVEQIRGIIDTQSLTFSPTVDNKTNFGRVENILRSPTAAHVPILIGSNADEGTMLSQTVHNSQLLLAQIFGNDTVAQKKALSLYPSNLTDPELRTKIFTDGLYTCVTSALAQSFAESGHPTWRYFFNASFPNTQPFPGAGAWHTSEIYEVFGTYPRDNKTTDQQVVLSRFIQHAWTNFAKRPTTGPGWEKVRASSGVVEVLGMDGRWGGIAVPQDEVDRVCEVYNAAIWRSGL</sequence>
<evidence type="ECO:0000313" key="6">
    <source>
        <dbReference type="Proteomes" id="UP000326198"/>
    </source>
</evidence>
<dbReference type="GO" id="GO:0052689">
    <property type="term" value="F:carboxylic ester hydrolase activity"/>
    <property type="evidence" value="ECO:0007669"/>
    <property type="project" value="TreeGrafter"/>
</dbReference>
<gene>
    <name evidence="5" type="ORF">BDV26DRAFT_295533</name>
</gene>
<evidence type="ECO:0000256" key="1">
    <source>
        <dbReference type="ARBA" id="ARBA00005964"/>
    </source>
</evidence>
<dbReference type="EMBL" id="ML736272">
    <property type="protein sequence ID" value="KAE8374931.1"/>
    <property type="molecule type" value="Genomic_DNA"/>
</dbReference>
<name>A0A5N7AYT1_9EURO</name>
<reference evidence="5 6" key="1">
    <citation type="submission" date="2019-04" db="EMBL/GenBank/DDBJ databases">
        <title>Friends and foes A comparative genomics studyof 23 Aspergillus species from section Flavi.</title>
        <authorList>
            <consortium name="DOE Joint Genome Institute"/>
            <person name="Kjaerbolling I."/>
            <person name="Vesth T."/>
            <person name="Frisvad J.C."/>
            <person name="Nybo J.L."/>
            <person name="Theobald S."/>
            <person name="Kildgaard S."/>
            <person name="Isbrandt T."/>
            <person name="Kuo A."/>
            <person name="Sato A."/>
            <person name="Lyhne E.K."/>
            <person name="Kogle M.E."/>
            <person name="Wiebenga A."/>
            <person name="Kun R.S."/>
            <person name="Lubbers R.J."/>
            <person name="Makela M.R."/>
            <person name="Barry K."/>
            <person name="Chovatia M."/>
            <person name="Clum A."/>
            <person name="Daum C."/>
            <person name="Haridas S."/>
            <person name="He G."/>
            <person name="LaButti K."/>
            <person name="Lipzen A."/>
            <person name="Mondo S."/>
            <person name="Riley R."/>
            <person name="Salamov A."/>
            <person name="Simmons B.A."/>
            <person name="Magnuson J.K."/>
            <person name="Henrissat B."/>
            <person name="Mortensen U.H."/>
            <person name="Larsen T.O."/>
            <person name="Devries R.P."/>
            <person name="Grigoriev I.V."/>
            <person name="Machida M."/>
            <person name="Baker S.E."/>
            <person name="Andersen M.R."/>
        </authorList>
    </citation>
    <scope>NUCLEOTIDE SEQUENCE [LARGE SCALE GENOMIC DNA]</scope>
    <source>
        <strain evidence="5 6">IBT 29228</strain>
    </source>
</reference>
<dbReference type="OrthoDB" id="408631at2759"/>
<dbReference type="SUPFAM" id="SSF53474">
    <property type="entry name" value="alpha/beta-Hydrolases"/>
    <property type="match status" value="1"/>
</dbReference>
<dbReference type="Pfam" id="PF00135">
    <property type="entry name" value="COesterase"/>
    <property type="match status" value="1"/>
</dbReference>
<evidence type="ECO:0000259" key="4">
    <source>
        <dbReference type="Pfam" id="PF00135"/>
    </source>
</evidence>
<evidence type="ECO:0000313" key="5">
    <source>
        <dbReference type="EMBL" id="KAE8374931.1"/>
    </source>
</evidence>
<comment type="similarity">
    <text evidence="1">Belongs to the type-B carboxylesterase/lipase family.</text>
</comment>
<organism evidence="5 6">
    <name type="scientific">Aspergillus bertholletiae</name>
    <dbReference type="NCBI Taxonomy" id="1226010"/>
    <lineage>
        <taxon>Eukaryota</taxon>
        <taxon>Fungi</taxon>
        <taxon>Dikarya</taxon>
        <taxon>Ascomycota</taxon>
        <taxon>Pezizomycotina</taxon>
        <taxon>Eurotiomycetes</taxon>
        <taxon>Eurotiomycetidae</taxon>
        <taxon>Eurotiales</taxon>
        <taxon>Aspergillaceae</taxon>
        <taxon>Aspergillus</taxon>
        <taxon>Aspergillus subgen. Circumdati</taxon>
    </lineage>
</organism>
<dbReference type="InterPro" id="IPR050654">
    <property type="entry name" value="AChE-related_enzymes"/>
</dbReference>
<keyword evidence="2" id="KW-0378">Hydrolase</keyword>
<dbReference type="InterPro" id="IPR002018">
    <property type="entry name" value="CarbesteraseB"/>
</dbReference>
<dbReference type="PROSITE" id="PS00941">
    <property type="entry name" value="CARBOXYLESTERASE_B_2"/>
    <property type="match status" value="1"/>
</dbReference>
<dbReference type="Proteomes" id="UP000326198">
    <property type="component" value="Unassembled WGS sequence"/>
</dbReference>
<dbReference type="AlphaFoldDB" id="A0A5N7AYT1"/>
<keyword evidence="3" id="KW-0732">Signal</keyword>
<protein>
    <submittedName>
        <fullName evidence="5">Carboxylesterase</fullName>
    </submittedName>
</protein>
<feature type="signal peptide" evidence="3">
    <location>
        <begin position="1"/>
        <end position="18"/>
    </location>
</feature>
<dbReference type="Gene3D" id="3.40.50.1820">
    <property type="entry name" value="alpha/beta hydrolase"/>
    <property type="match status" value="1"/>
</dbReference>
<feature type="domain" description="Carboxylesterase type B" evidence="4">
    <location>
        <begin position="29"/>
        <end position="467"/>
    </location>
</feature>